<keyword evidence="1" id="KW-0472">Membrane</keyword>
<feature type="transmembrane region" description="Helical" evidence="1">
    <location>
        <begin position="205"/>
        <end position="229"/>
    </location>
</feature>
<proteinExistence type="predicted"/>
<dbReference type="AlphaFoldDB" id="A0AAD8JX51"/>
<evidence type="ECO:0000313" key="3">
    <source>
        <dbReference type="Proteomes" id="UP001229421"/>
    </source>
</evidence>
<evidence type="ECO:0000256" key="1">
    <source>
        <dbReference type="SAM" id="Phobius"/>
    </source>
</evidence>
<gene>
    <name evidence="2" type="ORF">QVD17_38007</name>
</gene>
<dbReference type="EMBL" id="JAUHHV010000010">
    <property type="protein sequence ID" value="KAK1411458.1"/>
    <property type="molecule type" value="Genomic_DNA"/>
</dbReference>
<comment type="caution">
    <text evidence="2">The sequence shown here is derived from an EMBL/GenBank/DDBJ whole genome shotgun (WGS) entry which is preliminary data.</text>
</comment>
<keyword evidence="3" id="KW-1185">Reference proteome</keyword>
<reference evidence="2" key="1">
    <citation type="journal article" date="2023" name="bioRxiv">
        <title>Improved chromosome-level genome assembly for marigold (Tagetes erecta).</title>
        <authorList>
            <person name="Jiang F."/>
            <person name="Yuan L."/>
            <person name="Wang S."/>
            <person name="Wang H."/>
            <person name="Xu D."/>
            <person name="Wang A."/>
            <person name="Fan W."/>
        </authorList>
    </citation>
    <scope>NUCLEOTIDE SEQUENCE</scope>
    <source>
        <strain evidence="2">WSJ</strain>
        <tissue evidence="2">Leaf</tissue>
    </source>
</reference>
<keyword evidence="1" id="KW-0812">Transmembrane</keyword>
<organism evidence="2 3">
    <name type="scientific">Tagetes erecta</name>
    <name type="common">African marigold</name>
    <dbReference type="NCBI Taxonomy" id="13708"/>
    <lineage>
        <taxon>Eukaryota</taxon>
        <taxon>Viridiplantae</taxon>
        <taxon>Streptophyta</taxon>
        <taxon>Embryophyta</taxon>
        <taxon>Tracheophyta</taxon>
        <taxon>Spermatophyta</taxon>
        <taxon>Magnoliopsida</taxon>
        <taxon>eudicotyledons</taxon>
        <taxon>Gunneridae</taxon>
        <taxon>Pentapetalae</taxon>
        <taxon>asterids</taxon>
        <taxon>campanulids</taxon>
        <taxon>Asterales</taxon>
        <taxon>Asteraceae</taxon>
        <taxon>Asteroideae</taxon>
        <taxon>Heliantheae alliance</taxon>
        <taxon>Tageteae</taxon>
        <taxon>Tagetes</taxon>
    </lineage>
</organism>
<evidence type="ECO:0000313" key="2">
    <source>
        <dbReference type="EMBL" id="KAK1411458.1"/>
    </source>
</evidence>
<dbReference type="Proteomes" id="UP001229421">
    <property type="component" value="Unassembled WGS sequence"/>
</dbReference>
<protein>
    <submittedName>
        <fullName evidence="2">Uncharacterized protein</fullName>
    </submittedName>
</protein>
<sequence>MFQSCLHNALILDHVMDGSTRKRRWYLRQRPTQNQNPPKMKATSSRIVSLPTPGLHHSWKPMMTSLVLQSASQHHLPQPHSVGARTIMTPSNGVRPPQRIHLGTPTVDPIPAPLATPAQPQSVEDATDPYPPHVPYHEHARLRHRLAALADYAGHTRIALNRLAETVGDCRDQFFDLKEYTSGVEDHEIMLADDLWDTRANVRTIWRIVVMILMVIFMVIVASLVCQFYY</sequence>
<name>A0AAD8JX51_TARER</name>
<keyword evidence="1" id="KW-1133">Transmembrane helix</keyword>
<accession>A0AAD8JX51</accession>